<protein>
    <recommendedName>
        <fullName evidence="3">F-box domain-containing protein</fullName>
    </recommendedName>
</protein>
<dbReference type="Proteomes" id="UP000703269">
    <property type="component" value="Unassembled WGS sequence"/>
</dbReference>
<gene>
    <name evidence="1" type="ORF">PsYK624_136950</name>
</gene>
<dbReference type="Gene3D" id="3.80.10.10">
    <property type="entry name" value="Ribonuclease Inhibitor"/>
    <property type="match status" value="1"/>
</dbReference>
<organism evidence="1 2">
    <name type="scientific">Phanerochaete sordida</name>
    <dbReference type="NCBI Taxonomy" id="48140"/>
    <lineage>
        <taxon>Eukaryota</taxon>
        <taxon>Fungi</taxon>
        <taxon>Dikarya</taxon>
        <taxon>Basidiomycota</taxon>
        <taxon>Agaricomycotina</taxon>
        <taxon>Agaricomycetes</taxon>
        <taxon>Polyporales</taxon>
        <taxon>Phanerochaetaceae</taxon>
        <taxon>Phanerochaete</taxon>
    </lineage>
</organism>
<dbReference type="OrthoDB" id="3255541at2759"/>
<proteinExistence type="predicted"/>
<evidence type="ECO:0008006" key="3">
    <source>
        <dbReference type="Google" id="ProtNLM"/>
    </source>
</evidence>
<sequence length="500" mass="56158">MHRCLCIAEVVQAIASSIWPRSDLVSMGLTCQAFLYPAMNEVWRYLPNPSSLILLLPEHTRESGPENKLKIVKAPSHADWRRFELYARRVWELEYRLHDDDGNSYLDVDWTSVLHHYPGKTLLPNLRELVIHRSITSSFCSLFIQPPLRHLSLESLDDEEAAVVVPHLHKCASTLEILVMQGRSLENAATFDDISRAISHLGALTDLYADKLLAATIEHLSRLSSIKVMYFTLDDTTFDEAKLPFSLLERLYVRSSARDTGPVVSFLRRVELPQLRHLTVLHSAQDNDVLPREYLTAVDVSTLLSAAAAFPNIRSIAYEDFRRVRAPPPPVSICRAEVLRPLHALSSLETLKLSRIPFILAPHDIDVLAQTWPRLRVLFLGHDVDHAHCAIHVHDLLPFALHSPTLDSLGLPLLIRKTSPGTVARPAFGTLRSQLRLLAIAGVELEYSADTAAFLACAFPEARLLVSPNNRTDAFIALSRTKDTMVEMMREALALRDEAA</sequence>
<name>A0A9P3GQ82_9APHY</name>
<evidence type="ECO:0000313" key="2">
    <source>
        <dbReference type="Proteomes" id="UP000703269"/>
    </source>
</evidence>
<dbReference type="SUPFAM" id="SSF52047">
    <property type="entry name" value="RNI-like"/>
    <property type="match status" value="1"/>
</dbReference>
<keyword evidence="2" id="KW-1185">Reference proteome</keyword>
<dbReference type="AlphaFoldDB" id="A0A9P3GQ82"/>
<evidence type="ECO:0000313" key="1">
    <source>
        <dbReference type="EMBL" id="GJE97474.1"/>
    </source>
</evidence>
<comment type="caution">
    <text evidence="1">The sequence shown here is derived from an EMBL/GenBank/DDBJ whole genome shotgun (WGS) entry which is preliminary data.</text>
</comment>
<dbReference type="InterPro" id="IPR032675">
    <property type="entry name" value="LRR_dom_sf"/>
</dbReference>
<dbReference type="EMBL" id="BPQB01000072">
    <property type="protein sequence ID" value="GJE97474.1"/>
    <property type="molecule type" value="Genomic_DNA"/>
</dbReference>
<reference evidence="1 2" key="1">
    <citation type="submission" date="2021-08" db="EMBL/GenBank/DDBJ databases">
        <title>Draft Genome Sequence of Phanerochaete sordida strain YK-624.</title>
        <authorList>
            <person name="Mori T."/>
            <person name="Dohra H."/>
            <person name="Suzuki T."/>
            <person name="Kawagishi H."/>
            <person name="Hirai H."/>
        </authorList>
    </citation>
    <scope>NUCLEOTIDE SEQUENCE [LARGE SCALE GENOMIC DNA]</scope>
    <source>
        <strain evidence="1 2">YK-624</strain>
    </source>
</reference>
<accession>A0A9P3GQ82</accession>